<name>A0A6A6YIL1_9PEZI</name>
<dbReference type="AlphaFoldDB" id="A0A6A6YIL1"/>
<dbReference type="EMBL" id="MU003703">
    <property type="protein sequence ID" value="KAF2808399.1"/>
    <property type="molecule type" value="Genomic_DNA"/>
</dbReference>
<reference evidence="5" key="2">
    <citation type="submission" date="2020-04" db="EMBL/GenBank/DDBJ databases">
        <authorList>
            <consortium name="NCBI Genome Project"/>
        </authorList>
    </citation>
    <scope>NUCLEOTIDE SEQUENCE</scope>
    <source>
        <strain evidence="5">CBS 304.34</strain>
    </source>
</reference>
<reference evidence="5" key="3">
    <citation type="submission" date="2025-04" db="UniProtKB">
        <authorList>
            <consortium name="RefSeq"/>
        </authorList>
    </citation>
    <scope>IDENTIFICATION</scope>
    <source>
        <strain evidence="5">CBS 304.34</strain>
    </source>
</reference>
<feature type="signal peptide" evidence="2">
    <location>
        <begin position="1"/>
        <end position="25"/>
    </location>
</feature>
<dbReference type="RefSeq" id="XP_033575363.1">
    <property type="nucleotide sequence ID" value="XM_033726958.1"/>
</dbReference>
<reference evidence="3 5" key="1">
    <citation type="journal article" date="2020" name="Stud. Mycol.">
        <title>101 Dothideomycetes genomes: a test case for predicting lifestyles and emergence of pathogens.</title>
        <authorList>
            <person name="Haridas S."/>
            <person name="Albert R."/>
            <person name="Binder M."/>
            <person name="Bloem J."/>
            <person name="Labutti K."/>
            <person name="Salamov A."/>
            <person name="Andreopoulos B."/>
            <person name="Baker S."/>
            <person name="Barry K."/>
            <person name="Bills G."/>
            <person name="Bluhm B."/>
            <person name="Cannon C."/>
            <person name="Castanera R."/>
            <person name="Culley D."/>
            <person name="Daum C."/>
            <person name="Ezra D."/>
            <person name="Gonzalez J."/>
            <person name="Henrissat B."/>
            <person name="Kuo A."/>
            <person name="Liang C."/>
            <person name="Lipzen A."/>
            <person name="Lutzoni F."/>
            <person name="Magnuson J."/>
            <person name="Mondo S."/>
            <person name="Nolan M."/>
            <person name="Ohm R."/>
            <person name="Pangilinan J."/>
            <person name="Park H.-J."/>
            <person name="Ramirez L."/>
            <person name="Alfaro M."/>
            <person name="Sun H."/>
            <person name="Tritt A."/>
            <person name="Yoshinaga Y."/>
            <person name="Zwiers L.-H."/>
            <person name="Turgeon B."/>
            <person name="Goodwin S."/>
            <person name="Spatafora J."/>
            <person name="Crous P."/>
            <person name="Grigoriev I."/>
        </authorList>
    </citation>
    <scope>NUCLEOTIDE SEQUENCE</scope>
    <source>
        <strain evidence="3 5">CBS 304.34</strain>
    </source>
</reference>
<keyword evidence="4" id="KW-1185">Reference proteome</keyword>
<keyword evidence="2" id="KW-0732">Signal</keyword>
<dbReference type="GeneID" id="54467851"/>
<evidence type="ECO:0000313" key="3">
    <source>
        <dbReference type="EMBL" id="KAF2808399.1"/>
    </source>
</evidence>
<sequence>MCCRCVWRAARSSAWLAQAMYAGWANETCRRCSRLARGAVLAVPLRCMMPETEGGFSAHHSTYRRPVQLSSPSPPLELGQHSSSVPACPSGCSRRPPAALLLLPSVLPVR</sequence>
<dbReference type="Proteomes" id="UP000504636">
    <property type="component" value="Unplaced"/>
</dbReference>
<protein>
    <recommendedName>
        <fullName evidence="6">Secreted protein</fullName>
    </recommendedName>
</protein>
<evidence type="ECO:0000313" key="4">
    <source>
        <dbReference type="Proteomes" id="UP000504636"/>
    </source>
</evidence>
<feature type="chain" id="PRO_5044629157" description="Secreted protein" evidence="2">
    <location>
        <begin position="26"/>
        <end position="110"/>
    </location>
</feature>
<evidence type="ECO:0000313" key="5">
    <source>
        <dbReference type="RefSeq" id="XP_033575363.1"/>
    </source>
</evidence>
<evidence type="ECO:0000256" key="1">
    <source>
        <dbReference type="SAM" id="MobiDB-lite"/>
    </source>
</evidence>
<evidence type="ECO:0000256" key="2">
    <source>
        <dbReference type="SAM" id="SignalP"/>
    </source>
</evidence>
<proteinExistence type="predicted"/>
<accession>A0A6A6YIL1</accession>
<evidence type="ECO:0008006" key="6">
    <source>
        <dbReference type="Google" id="ProtNLM"/>
    </source>
</evidence>
<organism evidence="3">
    <name type="scientific">Mytilinidion resinicola</name>
    <dbReference type="NCBI Taxonomy" id="574789"/>
    <lineage>
        <taxon>Eukaryota</taxon>
        <taxon>Fungi</taxon>
        <taxon>Dikarya</taxon>
        <taxon>Ascomycota</taxon>
        <taxon>Pezizomycotina</taxon>
        <taxon>Dothideomycetes</taxon>
        <taxon>Pleosporomycetidae</taxon>
        <taxon>Mytilinidiales</taxon>
        <taxon>Mytilinidiaceae</taxon>
        <taxon>Mytilinidion</taxon>
    </lineage>
</organism>
<gene>
    <name evidence="3 5" type="ORF">BDZ99DRAFT_54959</name>
</gene>
<feature type="region of interest" description="Disordered" evidence="1">
    <location>
        <begin position="61"/>
        <end position="82"/>
    </location>
</feature>